<geneLocation type="plasmid" evidence="2">
    <name>pRp12D01</name>
</geneLocation>
<protein>
    <recommendedName>
        <fullName evidence="3">Transmembrane protein</fullName>
    </recommendedName>
</protein>
<keyword evidence="1" id="KW-0812">Transmembrane</keyword>
<organism evidence="2">
    <name type="scientific">Ralstonia pickettii (strain 12D)</name>
    <dbReference type="NCBI Taxonomy" id="428406"/>
    <lineage>
        <taxon>Bacteria</taxon>
        <taxon>Pseudomonadati</taxon>
        <taxon>Pseudomonadota</taxon>
        <taxon>Betaproteobacteria</taxon>
        <taxon>Burkholderiales</taxon>
        <taxon>Burkholderiaceae</taxon>
        <taxon>Ralstonia</taxon>
    </lineage>
</organism>
<keyword evidence="1" id="KW-0472">Membrane</keyword>
<keyword evidence="1" id="KW-1133">Transmembrane helix</keyword>
<sequence length="141" mass="14341">MNNRFLIIANTIRRECFNTTGQRIQTVSCLASSLALGATVGIGSASVVGVTFCMLVVLSIVSGITGSDSPVFGPACAAIFGLSGYVGLASTFVLPQAVADSALFIVGVSGGVAAVVWWATQMAAWVVRPLAGGSTQGRLKD</sequence>
<keyword evidence="2" id="KW-0614">Plasmid</keyword>
<dbReference type="HOGENOM" id="CLU_1823757_0_0_4"/>
<feature type="transmembrane region" description="Helical" evidence="1">
    <location>
        <begin position="33"/>
        <end position="60"/>
    </location>
</feature>
<accession>C6BPV2</accession>
<evidence type="ECO:0008006" key="3">
    <source>
        <dbReference type="Google" id="ProtNLM"/>
    </source>
</evidence>
<dbReference type="KEGG" id="rpf:Rpic12D_4992"/>
<feature type="transmembrane region" description="Helical" evidence="1">
    <location>
        <begin position="72"/>
        <end position="94"/>
    </location>
</feature>
<gene>
    <name evidence="2" type="ordered locus">Rpic12D_4992</name>
</gene>
<proteinExistence type="predicted"/>
<reference evidence="2" key="1">
    <citation type="submission" date="2009-06" db="EMBL/GenBank/DDBJ databases">
        <title>Complete sequence plasmid 1 of Ralstonia pickettii 12D.</title>
        <authorList>
            <consortium name="US DOE Joint Genome Institute"/>
            <person name="Lucas S."/>
            <person name="Copeland A."/>
            <person name="Lapidus A."/>
            <person name="Glavina del Rio T."/>
            <person name="Dalin E."/>
            <person name="Tice H."/>
            <person name="Bruce D."/>
            <person name="Goodwin L."/>
            <person name="Pitluck S."/>
            <person name="Sims D."/>
            <person name="Meincke L."/>
            <person name="Brettin T."/>
            <person name="Detter J.C."/>
            <person name="Han C."/>
            <person name="Larimer F."/>
            <person name="Land M."/>
            <person name="Hauser L."/>
            <person name="Kyrpides N."/>
            <person name="Ovchinnikova G."/>
            <person name="Marsh T."/>
            <person name="Richardson P."/>
        </authorList>
    </citation>
    <scope>NUCLEOTIDE SEQUENCE [LARGE SCALE GENOMIC DNA]</scope>
    <source>
        <strain evidence="2">12D</strain>
        <plasmid>12D</plasmid>
        <plasmid evidence="2">pRp12D01</plasmid>
    </source>
</reference>
<evidence type="ECO:0000313" key="2">
    <source>
        <dbReference type="EMBL" id="ACS66226.1"/>
    </source>
</evidence>
<feature type="transmembrane region" description="Helical" evidence="1">
    <location>
        <begin position="101"/>
        <end position="120"/>
    </location>
</feature>
<name>C6BPV2_RALP1</name>
<dbReference type="EMBL" id="CP001646">
    <property type="protein sequence ID" value="ACS66226.1"/>
    <property type="molecule type" value="Genomic_DNA"/>
</dbReference>
<evidence type="ECO:0000256" key="1">
    <source>
        <dbReference type="SAM" id="Phobius"/>
    </source>
</evidence>
<dbReference type="AlphaFoldDB" id="C6BPV2"/>